<dbReference type="EMBL" id="CADCTQ010000100">
    <property type="protein sequence ID" value="CAA9233227.1"/>
    <property type="molecule type" value="Genomic_DNA"/>
</dbReference>
<sequence>MRETECKMNRFLAGKGPRRVGIFRIFSGGWFGMKRGRLGGHRPDLPEKGALSATPAGAGGGKGGKNKAVTC</sequence>
<dbReference type="AlphaFoldDB" id="A0A6J4HTQ9"/>
<accession>A0A6J4HTQ9</accession>
<evidence type="ECO:0000256" key="1">
    <source>
        <dbReference type="SAM" id="MobiDB-lite"/>
    </source>
</evidence>
<evidence type="ECO:0000313" key="2">
    <source>
        <dbReference type="EMBL" id="CAA9233227.1"/>
    </source>
</evidence>
<organism evidence="2">
    <name type="scientific">uncultured Cytophagales bacterium</name>
    <dbReference type="NCBI Taxonomy" id="158755"/>
    <lineage>
        <taxon>Bacteria</taxon>
        <taxon>Pseudomonadati</taxon>
        <taxon>Bacteroidota</taxon>
        <taxon>Sphingobacteriia</taxon>
        <taxon>Sphingobacteriales</taxon>
        <taxon>environmental samples</taxon>
    </lineage>
</organism>
<name>A0A6J4HTQ9_9SPHI</name>
<proteinExistence type="predicted"/>
<reference evidence="2" key="1">
    <citation type="submission" date="2020-02" db="EMBL/GenBank/DDBJ databases">
        <authorList>
            <person name="Meier V. D."/>
        </authorList>
    </citation>
    <scope>NUCLEOTIDE SEQUENCE</scope>
    <source>
        <strain evidence="2">AVDCRST_MAG56</strain>
    </source>
</reference>
<protein>
    <submittedName>
        <fullName evidence="2">Uncharacterized protein</fullName>
    </submittedName>
</protein>
<gene>
    <name evidence="2" type="ORF">AVDCRST_MAG56-1043</name>
</gene>
<feature type="region of interest" description="Disordered" evidence="1">
    <location>
        <begin position="38"/>
        <end position="71"/>
    </location>
</feature>